<keyword evidence="10" id="KW-0687">Ribonucleoprotein</keyword>
<dbReference type="SMART" id="SM00973">
    <property type="entry name" value="Sec63"/>
    <property type="match status" value="2"/>
</dbReference>
<dbReference type="HOGENOM" id="CLU_000335_2_0_1"/>
<keyword evidence="4" id="KW-0547">Nucleotide-binding</keyword>
<dbReference type="Gene3D" id="2.60.40.150">
    <property type="entry name" value="C2 domain"/>
    <property type="match status" value="2"/>
</dbReference>
<dbReference type="GO" id="GO:0003676">
    <property type="term" value="F:nucleic acid binding"/>
    <property type="evidence" value="ECO:0007669"/>
    <property type="project" value="InterPro"/>
</dbReference>
<dbReference type="FunFam" id="3.40.50.300:FF:003287">
    <property type="entry name" value="U5 small nuclear ribonucleoprotein 200 kDa helicase"/>
    <property type="match status" value="1"/>
</dbReference>
<evidence type="ECO:0000256" key="4">
    <source>
        <dbReference type="ARBA" id="ARBA00022741"/>
    </source>
</evidence>
<keyword evidence="3" id="KW-0677">Repeat</keyword>
<reference evidence="10 12" key="1">
    <citation type="journal article" date="2011" name="Nature">
        <title>The Medicago genome provides insight into the evolution of rhizobial symbioses.</title>
        <authorList>
            <person name="Young N.D."/>
            <person name="Debelle F."/>
            <person name="Oldroyd G.E."/>
            <person name="Geurts R."/>
            <person name="Cannon S.B."/>
            <person name="Udvardi M.K."/>
            <person name="Benedito V.A."/>
            <person name="Mayer K.F."/>
            <person name="Gouzy J."/>
            <person name="Schoof H."/>
            <person name="Van de Peer Y."/>
            <person name="Proost S."/>
            <person name="Cook D.R."/>
            <person name="Meyers B.C."/>
            <person name="Spannagl M."/>
            <person name="Cheung F."/>
            <person name="De Mita S."/>
            <person name="Krishnakumar V."/>
            <person name="Gundlach H."/>
            <person name="Zhou S."/>
            <person name="Mudge J."/>
            <person name="Bharti A.K."/>
            <person name="Murray J.D."/>
            <person name="Naoumkina M.A."/>
            <person name="Rosen B."/>
            <person name="Silverstein K.A."/>
            <person name="Tang H."/>
            <person name="Rombauts S."/>
            <person name="Zhao P.X."/>
            <person name="Zhou P."/>
            <person name="Barbe V."/>
            <person name="Bardou P."/>
            <person name="Bechner M."/>
            <person name="Bellec A."/>
            <person name="Berger A."/>
            <person name="Berges H."/>
            <person name="Bidwell S."/>
            <person name="Bisseling T."/>
            <person name="Choisne N."/>
            <person name="Couloux A."/>
            <person name="Denny R."/>
            <person name="Deshpande S."/>
            <person name="Dai X."/>
            <person name="Doyle J.J."/>
            <person name="Dudez A.M."/>
            <person name="Farmer A.D."/>
            <person name="Fouteau S."/>
            <person name="Franken C."/>
            <person name="Gibelin C."/>
            <person name="Gish J."/>
            <person name="Goldstein S."/>
            <person name="Gonzalez A.J."/>
            <person name="Green P.J."/>
            <person name="Hallab A."/>
            <person name="Hartog M."/>
            <person name="Hua A."/>
            <person name="Humphray S.J."/>
            <person name="Jeong D.H."/>
            <person name="Jing Y."/>
            <person name="Jocker A."/>
            <person name="Kenton S.M."/>
            <person name="Kim D.J."/>
            <person name="Klee K."/>
            <person name="Lai H."/>
            <person name="Lang C."/>
            <person name="Lin S."/>
            <person name="Macmil S.L."/>
            <person name="Magdelenat G."/>
            <person name="Matthews L."/>
            <person name="McCorrison J."/>
            <person name="Monaghan E.L."/>
            <person name="Mun J.H."/>
            <person name="Najar F.Z."/>
            <person name="Nicholson C."/>
            <person name="Noirot C."/>
            <person name="O'Bleness M."/>
            <person name="Paule C.R."/>
            <person name="Poulain J."/>
            <person name="Prion F."/>
            <person name="Qin B."/>
            <person name="Qu C."/>
            <person name="Retzel E.F."/>
            <person name="Riddle C."/>
            <person name="Sallet E."/>
            <person name="Samain S."/>
            <person name="Samson N."/>
            <person name="Sanders I."/>
            <person name="Saurat O."/>
            <person name="Scarpelli C."/>
            <person name="Schiex T."/>
            <person name="Segurens B."/>
            <person name="Severin A.J."/>
            <person name="Sherrier D.J."/>
            <person name="Shi R."/>
            <person name="Sims S."/>
            <person name="Singer S.R."/>
            <person name="Sinharoy S."/>
            <person name="Sterck L."/>
            <person name="Viollet A."/>
            <person name="Wang B.B."/>
            <person name="Wang K."/>
            <person name="Wang M."/>
            <person name="Wang X."/>
            <person name="Warfsmann J."/>
            <person name="Weissenbach J."/>
            <person name="White D.D."/>
            <person name="White J.D."/>
            <person name="Wiley G.B."/>
            <person name="Wincker P."/>
            <person name="Xing Y."/>
            <person name="Yang L."/>
            <person name="Yao Z."/>
            <person name="Ying F."/>
            <person name="Zhai J."/>
            <person name="Zhou L."/>
            <person name="Zuber A."/>
            <person name="Denarie J."/>
            <person name="Dixon R.A."/>
            <person name="May G.D."/>
            <person name="Schwartz D.C."/>
            <person name="Rogers J."/>
            <person name="Quetier F."/>
            <person name="Town C.D."/>
            <person name="Roe B.A."/>
        </authorList>
    </citation>
    <scope>NUCLEOTIDE SEQUENCE [LARGE SCALE GENOMIC DNA]</scope>
    <source>
        <strain evidence="10">A17</strain>
        <strain evidence="11 12">cv. Jemalong A17</strain>
    </source>
</reference>
<dbReference type="InterPro" id="IPR050474">
    <property type="entry name" value="Hel308_SKI2-like"/>
</dbReference>
<evidence type="ECO:0000256" key="5">
    <source>
        <dbReference type="ARBA" id="ARBA00022801"/>
    </source>
</evidence>
<reference evidence="10 12" key="2">
    <citation type="journal article" date="2014" name="BMC Genomics">
        <title>An improved genome release (version Mt4.0) for the model legume Medicago truncatula.</title>
        <authorList>
            <person name="Tang H."/>
            <person name="Krishnakumar V."/>
            <person name="Bidwell S."/>
            <person name="Rosen B."/>
            <person name="Chan A."/>
            <person name="Zhou S."/>
            <person name="Gentzbittel L."/>
            <person name="Childs K.L."/>
            <person name="Yandell M."/>
            <person name="Gundlach H."/>
            <person name="Mayer K.F."/>
            <person name="Schwartz D.C."/>
            <person name="Town C.D."/>
        </authorList>
    </citation>
    <scope>GENOME REANNOTATION</scope>
    <source>
        <strain evidence="10">A17</strain>
        <strain evidence="11 12">cv. Jemalong A17</strain>
    </source>
</reference>
<dbReference type="Pfam" id="PF02889">
    <property type="entry name" value="Sec63"/>
    <property type="match status" value="2"/>
</dbReference>
<keyword evidence="6 10" id="KW-0347">Helicase</keyword>
<evidence type="ECO:0000256" key="8">
    <source>
        <dbReference type="ARBA" id="ARBA00023187"/>
    </source>
</evidence>
<dbReference type="InterPro" id="IPR027417">
    <property type="entry name" value="P-loop_NTPase"/>
</dbReference>
<dbReference type="GO" id="GO:0000388">
    <property type="term" value="P:spliceosome conformational change to release U4 (or U4atac) and U1 (or U11)"/>
    <property type="evidence" value="ECO:0000318"/>
    <property type="project" value="GO_Central"/>
</dbReference>
<dbReference type="FunFam" id="1.10.150.20:FF:000004">
    <property type="entry name" value="U5 small nuclear ribonucleoprotein helicase"/>
    <property type="match status" value="1"/>
</dbReference>
<sequence>MDSNLDDIDAIWFQKKVSEIFGNNKVDELLNVLGGDYDDMEAKNRLLLCMKNEASHFINFLLRNRFKISLTKVIKNLSLEASAATPTDSSSEEDYNIVMISTMPDWAQPAFKGMTHLNRVQSKVYKTALFNHDNLLLCAPTGAGKDIVAVLTILQQIALHRNPYNGYIDHSAYKILYMTHSEAVVKLVRMLRKTFEDYGIKVGELSEDPSVTWEQIEESQIMNHRTYTEQLKLIIIDDCHFLNDNRGFALESVMTRTILHMKNCIRLVGFSATFPYYVDVARFLTVDVNNGIFTFDDSYRHIQIEMNRVCMEKVMSIAGKNPVILNESQFISKLADQLNAEIVLGTVQNVKEARLWIRHTYTYVCMLTNPSSYGLAADVIAKDIENNIDDLIHEAATLLDESNLVKYDANSGCFQVTDFGRIASYHNVAHRTISMYDNSLKPTMGYEELCQLFSLSEELKHVTVKEDEKLQLEELFNHVHIPIKESLEEPTAKVNVLLQAYISQTKLEGLSMTSDMVFITQSAGRLLWALFEIVLKRGWAQLAEKALNLCKMVTKRMWSVQTPLCQFNVIPSHILTELKKKDLTWEKYFNLSAQEVGELIRAPTMGRKLHKLIRQFPKLNLVAHVRPTTSAVLGVELTITPDFAWDDIMHGYVEPFWVIMEDKDGAQILHHEYFLLKKQHIKEDHTLNFTVSIDKCLPPQYSIRVVSDKWLGSQTVLPVSCSHLILPENYPPTELLDLQPLPVTALRNPSYEALYQDFKHFNPVQTQVFTVLYNSDDNVLVATPTGSGKTICAEFAILRNHQINTNNDMLVVYLTPNETLAKQQYLDWDKKFGNGLKLKVVELSGDPQIDLELLREGQIIVSTPERWDALNRSRKAMNVAMSVSLFIIDQLHLIGEQGGHVIEGTVSRMKSHDIGINYFIKSYSKVRLVGLSTSVSNAKDLGEWIGATSHGFFNFPLGKSVEIQTQGVDVANFEARMQAMTKPTYIAITQLVKNEQTSIVFVPSRKYVRLVAVDLIKYKGADGDKRSFLLNPLAELVPFINKISDEMLKTTLREGVGFLHEGLNGSDRDIVTQSFKSGLIQVCIITSSICREVKLSTPLVIVMGTQYYDGPENSQTNYPVADLLQMVQPVSSPLVNGHGKCIILCHTPREEYYKALLCGTYPVESVLPHFLHDSILVGVAGKFIFFKKDVVENYLANTFLYKRLTRNPEFYGCQDLAVRMSDFGKNTIADLQENKCVLLGDDRIYCTDQGEKTIKFYITYKTMAMFSASLTQTTDMGGLLDIVSKAPDFDALPIRFGIDEEEEVCRLLSNQRFPYENSKFKDTHAIANVLLQAHLSRTSVGVNLAFCQKYVLSFAHKLLQAIIAIASKKRWLGPTVLAITFNQMLIQGTWETDSVLLQVPHVTKQLAIKCQKRNISSLDDLKKMEHGKLCEIFNMSDSRLCEISQFFSHYFIPVLVYKVEHALESPEKIKVKIFFEIKKDEEFVHAPLFPTTQRKTWWLIVQRSDDCSFDMGSIEAAGSENGYMLKFTVPNRPGRTTLVIRFMCNSYRGFDRFYYLNVDVEDGKVMIREAIKSKEDKND</sequence>
<dbReference type="EMBL" id="CM001218">
    <property type="protein sequence ID" value="AES66217.2"/>
    <property type="molecule type" value="Genomic_DNA"/>
</dbReference>
<evidence type="ECO:0000256" key="6">
    <source>
        <dbReference type="ARBA" id="ARBA00022806"/>
    </source>
</evidence>
<evidence type="ECO:0000256" key="1">
    <source>
        <dbReference type="ARBA" id="ARBA00022664"/>
    </source>
</evidence>
<keyword evidence="7" id="KW-0067">ATP-binding</keyword>
<accession>G7IGX7</accession>
<dbReference type="InterPro" id="IPR004179">
    <property type="entry name" value="Sec63-dom"/>
</dbReference>
<dbReference type="PROSITE" id="PS51192">
    <property type="entry name" value="HELICASE_ATP_BIND_1"/>
    <property type="match status" value="2"/>
</dbReference>
<evidence type="ECO:0000313" key="12">
    <source>
        <dbReference type="Proteomes" id="UP000002051"/>
    </source>
</evidence>
<keyword evidence="5" id="KW-0378">Hydrolase</keyword>
<evidence type="ECO:0000313" key="11">
    <source>
        <dbReference type="EnsemblPlants" id="AES66217"/>
    </source>
</evidence>
<dbReference type="Pfam" id="PF00270">
    <property type="entry name" value="DEAD"/>
    <property type="match status" value="2"/>
</dbReference>
<dbReference type="STRING" id="3880.G7IGX7"/>
<dbReference type="PANTHER" id="PTHR47961">
    <property type="entry name" value="DNA POLYMERASE THETA, PUTATIVE (AFU_ORTHOLOGUE AFUA_1G05260)-RELATED"/>
    <property type="match status" value="1"/>
</dbReference>
<dbReference type="InterPro" id="IPR014756">
    <property type="entry name" value="Ig_E-set"/>
</dbReference>
<reference evidence="11" key="3">
    <citation type="submission" date="2015-04" db="UniProtKB">
        <authorList>
            <consortium name="EnsemblPlants"/>
        </authorList>
    </citation>
    <scope>IDENTIFICATION</scope>
    <source>
        <strain evidence="11">cv. Jemalong A17</strain>
    </source>
</reference>
<dbReference type="GO" id="GO:0003724">
    <property type="term" value="F:RNA helicase activity"/>
    <property type="evidence" value="ECO:0000318"/>
    <property type="project" value="GO_Central"/>
</dbReference>
<dbReference type="InterPro" id="IPR041094">
    <property type="entry name" value="Brr2_helicase_PWI"/>
</dbReference>
<dbReference type="FunFam" id="3.40.50.300:FF:000254">
    <property type="entry name" value="U5 small nuclear ribonucleoprotein helicase"/>
    <property type="match status" value="1"/>
</dbReference>
<organism evidence="10 12">
    <name type="scientific">Medicago truncatula</name>
    <name type="common">Barrel medic</name>
    <name type="synonym">Medicago tribuloides</name>
    <dbReference type="NCBI Taxonomy" id="3880"/>
    <lineage>
        <taxon>Eukaryota</taxon>
        <taxon>Viridiplantae</taxon>
        <taxon>Streptophyta</taxon>
        <taxon>Embryophyta</taxon>
        <taxon>Tracheophyta</taxon>
        <taxon>Spermatophyta</taxon>
        <taxon>Magnoliopsida</taxon>
        <taxon>eudicotyledons</taxon>
        <taxon>Gunneridae</taxon>
        <taxon>Pentapetalae</taxon>
        <taxon>rosids</taxon>
        <taxon>fabids</taxon>
        <taxon>Fabales</taxon>
        <taxon>Fabaceae</taxon>
        <taxon>Papilionoideae</taxon>
        <taxon>50 kb inversion clade</taxon>
        <taxon>NPAAA clade</taxon>
        <taxon>Hologalegina</taxon>
        <taxon>IRL clade</taxon>
        <taxon>Trifolieae</taxon>
        <taxon>Medicago</taxon>
    </lineage>
</organism>
<dbReference type="GO" id="GO:0016787">
    <property type="term" value="F:hydrolase activity"/>
    <property type="evidence" value="ECO:0007669"/>
    <property type="project" value="UniProtKB-KW"/>
</dbReference>
<dbReference type="EnsemblPlants" id="AES66217">
    <property type="protein sequence ID" value="AES66217"/>
    <property type="gene ID" value="MTR_2g064390"/>
</dbReference>
<evidence type="ECO:0000256" key="3">
    <source>
        <dbReference type="ARBA" id="ARBA00022737"/>
    </source>
</evidence>
<dbReference type="InterPro" id="IPR057842">
    <property type="entry name" value="WH_MER3"/>
</dbReference>
<dbReference type="PANTHER" id="PTHR47961:SF4">
    <property type="entry name" value="ACTIVATING SIGNAL COINTEGRATOR 1 COMPLEX SUBUNIT 3"/>
    <property type="match status" value="1"/>
</dbReference>
<feature type="domain" description="Helicase ATP-binding" evidence="9">
    <location>
        <begin position="770"/>
        <end position="953"/>
    </location>
</feature>
<dbReference type="FunFam" id="1.10.3380.10:FF:000001">
    <property type="entry name" value="U5 small nuclear ribonucleoprotein helicase"/>
    <property type="match status" value="1"/>
</dbReference>
<dbReference type="SUPFAM" id="SSF81296">
    <property type="entry name" value="E set domains"/>
    <property type="match status" value="1"/>
</dbReference>
<dbReference type="SMART" id="SM00487">
    <property type="entry name" value="DEXDc"/>
    <property type="match status" value="2"/>
</dbReference>
<dbReference type="Pfam" id="PF18149">
    <property type="entry name" value="Helicase_PWI"/>
    <property type="match status" value="1"/>
</dbReference>
<dbReference type="InterPro" id="IPR014001">
    <property type="entry name" value="Helicase_ATP-bd"/>
</dbReference>
<evidence type="ECO:0000313" key="10">
    <source>
        <dbReference type="EMBL" id="AES66217.2"/>
    </source>
</evidence>
<dbReference type="GO" id="GO:0005681">
    <property type="term" value="C:spliceosomal complex"/>
    <property type="evidence" value="ECO:0000318"/>
    <property type="project" value="GO_Central"/>
</dbReference>
<evidence type="ECO:0000259" key="9">
    <source>
        <dbReference type="PROSITE" id="PS51192"/>
    </source>
</evidence>
<keyword evidence="1" id="KW-0507">mRNA processing</keyword>
<dbReference type="Pfam" id="PF23445">
    <property type="entry name" value="WHD_SNRNP200"/>
    <property type="match status" value="2"/>
</dbReference>
<dbReference type="Gene3D" id="1.10.10.10">
    <property type="entry name" value="Winged helix-like DNA-binding domain superfamily/Winged helix DNA-binding domain"/>
    <property type="match status" value="2"/>
</dbReference>
<dbReference type="SUPFAM" id="SSF158702">
    <property type="entry name" value="Sec63 N-terminal domain-like"/>
    <property type="match status" value="2"/>
</dbReference>
<dbReference type="InterPro" id="IPR035892">
    <property type="entry name" value="C2_domain_sf"/>
</dbReference>
<protein>
    <submittedName>
        <fullName evidence="10">U5 small nuclear ribonucleoprotein helicase</fullName>
    </submittedName>
</protein>
<keyword evidence="2" id="KW-0747">Spliceosome</keyword>
<feature type="domain" description="Helicase ATP-binding" evidence="9">
    <location>
        <begin position="126"/>
        <end position="292"/>
    </location>
</feature>
<dbReference type="SUPFAM" id="SSF46785">
    <property type="entry name" value="Winged helix' DNA-binding domain"/>
    <property type="match status" value="1"/>
</dbReference>
<dbReference type="FunFam" id="2.60.40.150:FF:000004">
    <property type="entry name" value="RNA helicase, activating signal cointegrator 1"/>
    <property type="match status" value="1"/>
</dbReference>
<dbReference type="Gene3D" id="3.40.50.300">
    <property type="entry name" value="P-loop containing nucleotide triphosphate hydrolases"/>
    <property type="match status" value="3"/>
</dbReference>
<gene>
    <name evidence="10" type="ordered locus">MTR_2g064390</name>
</gene>
<dbReference type="FunFam" id="1.10.10.10:FF:000024">
    <property type="entry name" value="U5 small nuclear ribonucleoprotein helicase"/>
    <property type="match status" value="1"/>
</dbReference>
<keyword evidence="8" id="KW-0508">mRNA splicing</keyword>
<dbReference type="InterPro" id="IPR036390">
    <property type="entry name" value="WH_DNA-bd_sf"/>
</dbReference>
<dbReference type="eggNOG" id="KOG0951">
    <property type="taxonomic scope" value="Eukaryota"/>
</dbReference>
<dbReference type="GO" id="GO:0005524">
    <property type="term" value="F:ATP binding"/>
    <property type="evidence" value="ECO:0007669"/>
    <property type="project" value="UniProtKB-KW"/>
</dbReference>
<dbReference type="SUPFAM" id="SSF52540">
    <property type="entry name" value="P-loop containing nucleoside triphosphate hydrolases"/>
    <property type="match status" value="3"/>
</dbReference>
<proteinExistence type="predicted"/>
<dbReference type="Gene3D" id="1.10.150.20">
    <property type="entry name" value="5' to 3' exonuclease, C-terminal subdomain"/>
    <property type="match status" value="2"/>
</dbReference>
<keyword evidence="12" id="KW-1185">Reference proteome</keyword>
<dbReference type="InterPro" id="IPR036388">
    <property type="entry name" value="WH-like_DNA-bd_sf"/>
</dbReference>
<accession>A0A0C3V4C7</accession>
<dbReference type="Gene3D" id="1.10.3380.10">
    <property type="entry name" value="Sec63 N-terminal domain-like domain"/>
    <property type="match status" value="2"/>
</dbReference>
<dbReference type="PaxDb" id="3880-AES66217"/>
<evidence type="ECO:0000256" key="7">
    <source>
        <dbReference type="ARBA" id="ARBA00022840"/>
    </source>
</evidence>
<evidence type="ECO:0000256" key="2">
    <source>
        <dbReference type="ARBA" id="ARBA00022728"/>
    </source>
</evidence>
<dbReference type="Proteomes" id="UP000002051">
    <property type="component" value="Chromosome 2"/>
</dbReference>
<dbReference type="InterPro" id="IPR011545">
    <property type="entry name" value="DEAD/DEAH_box_helicase_dom"/>
</dbReference>
<name>G7IGX7_MEDTR</name>